<dbReference type="EMBL" id="AACS02000009">
    <property type="protein sequence ID" value="EFI27093.1"/>
    <property type="molecule type" value="Genomic_DNA"/>
</dbReference>
<dbReference type="InParanoid" id="D6RPU0"/>
<dbReference type="AlphaFoldDB" id="D6RPU0"/>
<sequence>MGGPNGADERAEDGGGGKPYEGPDNWLEKPESTADLDSRHLSKSHFARYGSE</sequence>
<protein>
    <submittedName>
        <fullName evidence="2">Uncharacterized protein</fullName>
    </submittedName>
</protein>
<organism evidence="2 3">
    <name type="scientific">Coprinopsis cinerea (strain Okayama-7 / 130 / ATCC MYA-4618 / FGSC 9003)</name>
    <name type="common">Inky cap fungus</name>
    <name type="synonym">Hormographiella aspergillata</name>
    <dbReference type="NCBI Taxonomy" id="240176"/>
    <lineage>
        <taxon>Eukaryota</taxon>
        <taxon>Fungi</taxon>
        <taxon>Dikarya</taxon>
        <taxon>Basidiomycota</taxon>
        <taxon>Agaricomycotina</taxon>
        <taxon>Agaricomycetes</taxon>
        <taxon>Agaricomycetidae</taxon>
        <taxon>Agaricales</taxon>
        <taxon>Agaricineae</taxon>
        <taxon>Psathyrellaceae</taxon>
        <taxon>Coprinopsis</taxon>
    </lineage>
</organism>
<feature type="compositionally biased region" description="Basic and acidic residues" evidence="1">
    <location>
        <begin position="26"/>
        <end position="40"/>
    </location>
</feature>
<dbReference type="VEuPathDB" id="FungiDB:CC1G_15222"/>
<evidence type="ECO:0000313" key="2">
    <source>
        <dbReference type="EMBL" id="EFI27093.1"/>
    </source>
</evidence>
<dbReference type="KEGG" id="cci:CC1G_15222"/>
<keyword evidence="3" id="KW-1185">Reference proteome</keyword>
<dbReference type="HOGENOM" id="CLU_3087147_0_0_1"/>
<gene>
    <name evidence="2" type="ORF">CC1G_15222</name>
</gene>
<comment type="caution">
    <text evidence="2">The sequence shown here is derived from an EMBL/GenBank/DDBJ whole genome shotgun (WGS) entry which is preliminary data.</text>
</comment>
<feature type="region of interest" description="Disordered" evidence="1">
    <location>
        <begin position="1"/>
        <end position="52"/>
    </location>
</feature>
<name>D6RPU0_COPC7</name>
<proteinExistence type="predicted"/>
<evidence type="ECO:0000313" key="3">
    <source>
        <dbReference type="Proteomes" id="UP000001861"/>
    </source>
</evidence>
<accession>D6RPU0</accession>
<dbReference type="GeneID" id="9379538"/>
<evidence type="ECO:0000256" key="1">
    <source>
        <dbReference type="SAM" id="MobiDB-lite"/>
    </source>
</evidence>
<dbReference type="Proteomes" id="UP000001861">
    <property type="component" value="Unassembled WGS sequence"/>
</dbReference>
<dbReference type="RefSeq" id="XP_002910587.1">
    <property type="nucleotide sequence ID" value="XM_002910541.1"/>
</dbReference>
<reference evidence="2 3" key="1">
    <citation type="journal article" date="2010" name="Proc. Natl. Acad. Sci. U.S.A.">
        <title>Insights into evolution of multicellular fungi from the assembled chromosomes of the mushroom Coprinopsis cinerea (Coprinus cinereus).</title>
        <authorList>
            <person name="Stajich J.E."/>
            <person name="Wilke S.K."/>
            <person name="Ahren D."/>
            <person name="Au C.H."/>
            <person name="Birren B.W."/>
            <person name="Borodovsky M."/>
            <person name="Burns C."/>
            <person name="Canback B."/>
            <person name="Casselton L.A."/>
            <person name="Cheng C.K."/>
            <person name="Deng J."/>
            <person name="Dietrich F.S."/>
            <person name="Fargo D.C."/>
            <person name="Farman M.L."/>
            <person name="Gathman A.C."/>
            <person name="Goldberg J."/>
            <person name="Guigo R."/>
            <person name="Hoegger P.J."/>
            <person name="Hooker J.B."/>
            <person name="Huggins A."/>
            <person name="James T.Y."/>
            <person name="Kamada T."/>
            <person name="Kilaru S."/>
            <person name="Kodira C."/>
            <person name="Kues U."/>
            <person name="Kupfer D."/>
            <person name="Kwan H.S."/>
            <person name="Lomsadze A."/>
            <person name="Li W."/>
            <person name="Lilly W.W."/>
            <person name="Ma L.J."/>
            <person name="Mackey A.J."/>
            <person name="Manning G."/>
            <person name="Martin F."/>
            <person name="Muraguchi H."/>
            <person name="Natvig D.O."/>
            <person name="Palmerini H."/>
            <person name="Ramesh M.A."/>
            <person name="Rehmeyer C.J."/>
            <person name="Roe B.A."/>
            <person name="Shenoy N."/>
            <person name="Stanke M."/>
            <person name="Ter-Hovhannisyan V."/>
            <person name="Tunlid A."/>
            <person name="Velagapudi R."/>
            <person name="Vision T.J."/>
            <person name="Zeng Q."/>
            <person name="Zolan M.E."/>
            <person name="Pukkila P.J."/>
        </authorList>
    </citation>
    <scope>NUCLEOTIDE SEQUENCE [LARGE SCALE GENOMIC DNA]</scope>
    <source>
        <strain evidence="3">Okayama-7 / 130 / ATCC MYA-4618 / FGSC 9003</strain>
    </source>
</reference>